<dbReference type="InterPro" id="IPR007138">
    <property type="entry name" value="ABM_dom"/>
</dbReference>
<comment type="caution">
    <text evidence="2">The sequence shown here is derived from an EMBL/GenBank/DDBJ whole genome shotgun (WGS) entry which is preliminary data.</text>
</comment>
<evidence type="ECO:0000259" key="1">
    <source>
        <dbReference type="PROSITE" id="PS51725"/>
    </source>
</evidence>
<dbReference type="Proteomes" id="UP000274909">
    <property type="component" value="Unassembled WGS sequence"/>
</dbReference>
<reference evidence="2 3" key="1">
    <citation type="submission" date="2018-12" db="EMBL/GenBank/DDBJ databases">
        <authorList>
            <person name="Li F."/>
        </authorList>
    </citation>
    <scope>NUCLEOTIDE SEQUENCE [LARGE SCALE GENOMIC DNA]</scope>
    <source>
        <strain evidence="2 3">EGI 6500705</strain>
    </source>
</reference>
<keyword evidence="2" id="KW-0560">Oxidoreductase</keyword>
<keyword evidence="3" id="KW-1185">Reference proteome</keyword>
<dbReference type="PANTHER" id="PTHR33336">
    <property type="entry name" value="QUINOL MONOOXYGENASE YGIN-RELATED"/>
    <property type="match status" value="1"/>
</dbReference>
<dbReference type="OrthoDB" id="3695636at2"/>
<dbReference type="InterPro" id="IPR011008">
    <property type="entry name" value="Dimeric_a/b-barrel"/>
</dbReference>
<sequence length="104" mass="11916">MTKVLYAEFTARPDTVDRVDELIRGLAEDVRREPGNEVFSVYREEADPLRFFVFEVYRDEQAFQDHITAAYGAVFNAELVTLIEEDASRLTWLTPVGDARLSQG</sequence>
<proteinExistence type="predicted"/>
<dbReference type="AlphaFoldDB" id="A0A3S0VVH6"/>
<dbReference type="RefSeq" id="WP_127046043.1">
    <property type="nucleotide sequence ID" value="NZ_RZGZ01000001.1"/>
</dbReference>
<evidence type="ECO:0000313" key="3">
    <source>
        <dbReference type="Proteomes" id="UP000274909"/>
    </source>
</evidence>
<name>A0A3S0VVH6_9MICO</name>
<dbReference type="EMBL" id="RZGZ01000001">
    <property type="protein sequence ID" value="RUR03041.1"/>
    <property type="molecule type" value="Genomic_DNA"/>
</dbReference>
<gene>
    <name evidence="2" type="ORF">ELQ94_00280</name>
</gene>
<evidence type="ECO:0000313" key="2">
    <source>
        <dbReference type="EMBL" id="RUR03041.1"/>
    </source>
</evidence>
<keyword evidence="2" id="KW-0503">Monooxygenase</keyword>
<accession>A0A3S0VVH6</accession>
<organism evidence="2 3">
    <name type="scientific">Labedella endophytica</name>
    <dbReference type="NCBI Taxonomy" id="1523160"/>
    <lineage>
        <taxon>Bacteria</taxon>
        <taxon>Bacillati</taxon>
        <taxon>Actinomycetota</taxon>
        <taxon>Actinomycetes</taxon>
        <taxon>Micrococcales</taxon>
        <taxon>Microbacteriaceae</taxon>
        <taxon>Labedella</taxon>
    </lineage>
</organism>
<dbReference type="InterPro" id="IPR050744">
    <property type="entry name" value="AI-2_Isomerase_LsrG"/>
</dbReference>
<dbReference type="PANTHER" id="PTHR33336:SF15">
    <property type="entry name" value="ABM DOMAIN-CONTAINING PROTEIN"/>
    <property type="match status" value="1"/>
</dbReference>
<feature type="domain" description="ABM" evidence="1">
    <location>
        <begin position="3"/>
        <end position="91"/>
    </location>
</feature>
<dbReference type="Pfam" id="PF03992">
    <property type="entry name" value="ABM"/>
    <property type="match status" value="1"/>
</dbReference>
<dbReference type="SUPFAM" id="SSF54909">
    <property type="entry name" value="Dimeric alpha+beta barrel"/>
    <property type="match status" value="1"/>
</dbReference>
<protein>
    <submittedName>
        <fullName evidence="2">Antibiotic biosynthesis monooxygenase</fullName>
    </submittedName>
</protein>
<dbReference type="GO" id="GO:0004497">
    <property type="term" value="F:monooxygenase activity"/>
    <property type="evidence" value="ECO:0007669"/>
    <property type="project" value="UniProtKB-KW"/>
</dbReference>
<dbReference type="Gene3D" id="3.30.70.100">
    <property type="match status" value="1"/>
</dbReference>
<dbReference type="PROSITE" id="PS51725">
    <property type="entry name" value="ABM"/>
    <property type="match status" value="1"/>
</dbReference>